<dbReference type="InterPro" id="IPR011738">
    <property type="entry name" value="Phage_CHP"/>
</dbReference>
<evidence type="ECO:0008006" key="3">
    <source>
        <dbReference type="Google" id="ProtNLM"/>
    </source>
</evidence>
<dbReference type="EMBL" id="NHOO01000004">
    <property type="protein sequence ID" value="OVE49446.1"/>
    <property type="molecule type" value="Genomic_DNA"/>
</dbReference>
<evidence type="ECO:0000313" key="1">
    <source>
        <dbReference type="EMBL" id="OVE49446.1"/>
    </source>
</evidence>
<name>A0A202BD21_CHRVL</name>
<organism evidence="1 2">
    <name type="scientific">Chromobacterium violaceum</name>
    <dbReference type="NCBI Taxonomy" id="536"/>
    <lineage>
        <taxon>Bacteria</taxon>
        <taxon>Pseudomonadati</taxon>
        <taxon>Pseudomonadota</taxon>
        <taxon>Betaproteobacteria</taxon>
        <taxon>Neisseriales</taxon>
        <taxon>Chromobacteriaceae</taxon>
        <taxon>Chromobacterium</taxon>
    </lineage>
</organism>
<accession>A0A202BD21</accession>
<dbReference type="CDD" id="cd08054">
    <property type="entry name" value="gp6"/>
    <property type="match status" value="1"/>
</dbReference>
<protein>
    <recommendedName>
        <fullName evidence="3">Phage gp6-like head-tail connector protein</fullName>
    </recommendedName>
</protein>
<gene>
    <name evidence="1" type="ORF">CBW21_06070</name>
</gene>
<dbReference type="RefSeq" id="WP_087697508.1">
    <property type="nucleotide sequence ID" value="NZ_NHOO01000004.1"/>
</dbReference>
<keyword evidence="2" id="KW-1185">Reference proteome</keyword>
<dbReference type="Proteomes" id="UP000196342">
    <property type="component" value="Unassembled WGS sequence"/>
</dbReference>
<reference evidence="1 2" key="1">
    <citation type="submission" date="2017-05" db="EMBL/GenBank/DDBJ databases">
        <title>Chromobacterium violaceum GHPS1 isolated from Hydrocarbon polluted soil in French Guiana display an awesome secondary metabolite arsenal and a battery of drug and heavy-metal-resistance and detoxification of xenobiotics proteins.</title>
        <authorList>
            <person name="Belbahri L."/>
        </authorList>
    </citation>
    <scope>NUCLEOTIDE SEQUENCE [LARGE SCALE GENOMIC DNA]</scope>
    <source>
        <strain evidence="1 2">GHPS1</strain>
    </source>
</reference>
<dbReference type="AlphaFoldDB" id="A0A202BD21"/>
<proteinExistence type="predicted"/>
<dbReference type="NCBIfam" id="TIGR02215">
    <property type="entry name" value="phage_chp_gp8"/>
    <property type="match status" value="1"/>
</dbReference>
<evidence type="ECO:0000313" key="2">
    <source>
        <dbReference type="Proteomes" id="UP000196342"/>
    </source>
</evidence>
<sequence length="198" mass="22001">MPATLIRRNDGPVLTVEEMRQQCRIDAGWTPEESAAEDKLLQRLERAAVRACEGKIRGPLLNADYRLTLDEWPRMPWLSLPTAGAMQVSAINLTQVGQCQPWSDFVALADGPLLQVRPRNGAWPVVDALPDAIQIDYRAGLAESGSGVPEDIRQWLLFMVGTYYEHREALLAGATLTELPRSFVDGLLSPYMVDEVTL</sequence>
<comment type="caution">
    <text evidence="1">The sequence shown here is derived from an EMBL/GenBank/DDBJ whole genome shotgun (WGS) entry which is preliminary data.</text>
</comment>
<dbReference type="Gene3D" id="1.10.3230.30">
    <property type="entry name" value="Phage gp6-like head-tail connector protein"/>
    <property type="match status" value="1"/>
</dbReference>